<keyword evidence="1" id="KW-1133">Transmembrane helix</keyword>
<comment type="caution">
    <text evidence="2">The sequence shown here is derived from an EMBL/GenBank/DDBJ whole genome shotgun (WGS) entry which is preliminary data.</text>
</comment>
<evidence type="ECO:0000313" key="3">
    <source>
        <dbReference type="Proteomes" id="UP000293142"/>
    </source>
</evidence>
<dbReference type="EMBL" id="SIRE01000023">
    <property type="protein sequence ID" value="TBL72632.1"/>
    <property type="molecule type" value="Genomic_DNA"/>
</dbReference>
<organism evidence="2 3">
    <name type="scientific">Paenibacillus thalictri</name>
    <dbReference type="NCBI Taxonomy" id="2527873"/>
    <lineage>
        <taxon>Bacteria</taxon>
        <taxon>Bacillati</taxon>
        <taxon>Bacillota</taxon>
        <taxon>Bacilli</taxon>
        <taxon>Bacillales</taxon>
        <taxon>Paenibacillaceae</taxon>
        <taxon>Paenibacillus</taxon>
    </lineage>
</organism>
<sequence>MLKLIKDGWNIAWRQPFAVLTLFIYNLLWGLALFKMVYSIIVPLLHRYPSASLGREATQLFWIESQFRLTKTDMLHSYLWLGFGLLAARMLLTPLINAGLYYSLHHTLLNSGYRFVHGIRQLFFPYLGLYALQIALSLAPLYWLAPEAAHILSTHYTYESIVQSLLPIISVYLLYGYLLRLVCMYVQFALADGSSAWSGMFTMLRGLLPAVSVSVIMLLIGAVLTVTVLSVSLIWAGFFALILYQLYRLANVFCRVWSIASQYRIWLAKTDTL</sequence>
<feature type="transmembrane region" description="Helical" evidence="1">
    <location>
        <begin position="165"/>
        <end position="190"/>
    </location>
</feature>
<feature type="transmembrane region" description="Helical" evidence="1">
    <location>
        <begin position="122"/>
        <end position="144"/>
    </location>
</feature>
<dbReference type="Proteomes" id="UP000293142">
    <property type="component" value="Unassembled WGS sequence"/>
</dbReference>
<protein>
    <recommendedName>
        <fullName evidence="4">DUF975 family protein</fullName>
    </recommendedName>
</protein>
<evidence type="ECO:0008006" key="4">
    <source>
        <dbReference type="Google" id="ProtNLM"/>
    </source>
</evidence>
<feature type="transmembrane region" description="Helical" evidence="1">
    <location>
        <begin position="210"/>
        <end position="243"/>
    </location>
</feature>
<reference evidence="2 3" key="1">
    <citation type="submission" date="2019-02" db="EMBL/GenBank/DDBJ databases">
        <title>Paenibacillus sp. nov., isolated from surface-sterilized tissue of Thalictrum simplex L.</title>
        <authorList>
            <person name="Tuo L."/>
        </authorList>
    </citation>
    <scope>NUCLEOTIDE SEQUENCE [LARGE SCALE GENOMIC DNA]</scope>
    <source>
        <strain evidence="2 3">N2SHLJ1</strain>
    </source>
</reference>
<dbReference type="AlphaFoldDB" id="A0A4Q9DKE0"/>
<accession>A0A4Q9DKE0</accession>
<keyword evidence="1" id="KW-0472">Membrane</keyword>
<proteinExistence type="predicted"/>
<name>A0A4Q9DKE0_9BACL</name>
<evidence type="ECO:0000256" key="1">
    <source>
        <dbReference type="SAM" id="Phobius"/>
    </source>
</evidence>
<evidence type="ECO:0000313" key="2">
    <source>
        <dbReference type="EMBL" id="TBL72632.1"/>
    </source>
</evidence>
<keyword evidence="3" id="KW-1185">Reference proteome</keyword>
<keyword evidence="1" id="KW-0812">Transmembrane</keyword>
<feature type="transmembrane region" description="Helical" evidence="1">
    <location>
        <begin position="23"/>
        <end position="45"/>
    </location>
</feature>
<feature type="transmembrane region" description="Helical" evidence="1">
    <location>
        <begin position="78"/>
        <end position="102"/>
    </location>
</feature>
<dbReference type="RefSeq" id="WP_131016820.1">
    <property type="nucleotide sequence ID" value="NZ_SIRE01000023.1"/>
</dbReference>
<gene>
    <name evidence="2" type="ORF">EYB31_28155</name>
</gene>
<dbReference type="OrthoDB" id="2677607at2"/>